<accession>A0A0B4X6W7</accession>
<dbReference type="InterPro" id="IPR018335">
    <property type="entry name" value="Tscrpt_reg_HTH_Crp-type_CS"/>
</dbReference>
<dbReference type="KEGG" id="rga:RGR602_PB00269"/>
<sequence>MPALPELSLNERRLVELIFKNRGVARVDLAQLSGMTGASVTRLIGGLLDLGLVSEEPNRSGAQGQPRRLLQLQASRFFAAGVTFSVARMEVVIIDLGGSILATRTVEVRTGRPEEVAEAAQAAVDEMLAALSVQKGDLIGIGVSVPGNFGTASNLLKAHPFFPAFEDGRAMEAFRDAFDTACHVENDGTAAALGEYVFASDNAADDPLFFIHIGHGVGGGAVIDGRPYRGANGNACLPGVLYPYDQPRPSGQDLLATLKAAGFPLRDFEDMSAMPAAADTVVSEWITRAGAQLRQAVRTATAFFDPARIVIGGRLPSDLNVRLVETILSETIEGPSRGLPIAPVFASHLGVQAGAVGAGCAPFFRAFFTGAVADGGSAHLNGRRPVFRTPAA</sequence>
<dbReference type="InterPro" id="IPR043129">
    <property type="entry name" value="ATPase_NBD"/>
</dbReference>
<dbReference type="InterPro" id="IPR036388">
    <property type="entry name" value="WH-like_DNA-bd_sf"/>
</dbReference>
<dbReference type="SUPFAM" id="SSF46785">
    <property type="entry name" value="Winged helix' DNA-binding domain"/>
    <property type="match status" value="1"/>
</dbReference>
<dbReference type="EMBL" id="CP006879">
    <property type="protein sequence ID" value="AJD43804.1"/>
    <property type="molecule type" value="Genomic_DNA"/>
</dbReference>
<dbReference type="AlphaFoldDB" id="A0A0B4X6W7"/>
<dbReference type="SUPFAM" id="SSF53067">
    <property type="entry name" value="Actin-like ATPase domain"/>
    <property type="match status" value="1"/>
</dbReference>
<dbReference type="RefSeq" id="WP_040114260.1">
    <property type="nucleotide sequence ID" value="NZ_CP006879.1"/>
</dbReference>
<gene>
    <name evidence="2" type="ORF">RGR602_PB00269</name>
</gene>
<name>A0A0B4X6W7_9HYPH</name>
<dbReference type="InterPro" id="IPR000600">
    <property type="entry name" value="ROK"/>
</dbReference>
<proteinExistence type="inferred from homology"/>
<dbReference type="Gene3D" id="1.10.10.10">
    <property type="entry name" value="Winged helix-like DNA-binding domain superfamily/Winged helix DNA-binding domain"/>
    <property type="match status" value="1"/>
</dbReference>
<keyword evidence="3" id="KW-1185">Reference proteome</keyword>
<dbReference type="Pfam" id="PF00480">
    <property type="entry name" value="ROK"/>
    <property type="match status" value="1"/>
</dbReference>
<dbReference type="CDD" id="cd23763">
    <property type="entry name" value="ASKHA_ATPase_ROK"/>
    <property type="match status" value="1"/>
</dbReference>
<evidence type="ECO:0000256" key="1">
    <source>
        <dbReference type="ARBA" id="ARBA00006479"/>
    </source>
</evidence>
<dbReference type="HOGENOM" id="CLU_036604_13_0_5"/>
<reference evidence="2 3" key="1">
    <citation type="submission" date="2013-11" db="EMBL/GenBank/DDBJ databases">
        <title>Complete genome sequence of Rhizobium gallicum bv. gallicum R602.</title>
        <authorList>
            <person name="Bustos P."/>
            <person name="Santamaria R.I."/>
            <person name="Lozano L."/>
            <person name="Acosta J.L."/>
            <person name="Ormeno-Orrillo E."/>
            <person name="Rogel M.A."/>
            <person name="Romero D."/>
            <person name="Cevallos M.A."/>
            <person name="Martinez-Romero E."/>
            <person name="Gonzalez V."/>
        </authorList>
    </citation>
    <scope>NUCLEOTIDE SEQUENCE [LARGE SCALE GENOMIC DNA]</scope>
    <source>
        <strain evidence="2 3">R602</strain>
        <plasmid evidence="2 3">pRgalR602b</plasmid>
    </source>
</reference>
<dbReference type="GO" id="GO:0003700">
    <property type="term" value="F:DNA-binding transcription factor activity"/>
    <property type="evidence" value="ECO:0007669"/>
    <property type="project" value="InterPro"/>
</dbReference>
<protein>
    <submittedName>
        <fullName evidence="2">ROK family transcriptional regulator protein</fullName>
    </submittedName>
</protein>
<dbReference type="Gene3D" id="3.30.420.40">
    <property type="match status" value="2"/>
</dbReference>
<comment type="similarity">
    <text evidence="1">Belongs to the ROK (NagC/XylR) family.</text>
</comment>
<geneLocation type="plasmid" evidence="2 3">
    <name>pRgalR602b</name>
</geneLocation>
<evidence type="ECO:0000313" key="2">
    <source>
        <dbReference type="EMBL" id="AJD43804.1"/>
    </source>
</evidence>
<evidence type="ECO:0000313" key="3">
    <source>
        <dbReference type="Proteomes" id="UP000031368"/>
    </source>
</evidence>
<organism evidence="2 3">
    <name type="scientific">Rhizobium gallicum bv. gallicum R602sp</name>
    <dbReference type="NCBI Taxonomy" id="1041138"/>
    <lineage>
        <taxon>Bacteria</taxon>
        <taxon>Pseudomonadati</taxon>
        <taxon>Pseudomonadota</taxon>
        <taxon>Alphaproteobacteria</taxon>
        <taxon>Hyphomicrobiales</taxon>
        <taxon>Rhizobiaceae</taxon>
        <taxon>Rhizobium/Agrobacterium group</taxon>
        <taxon>Rhizobium</taxon>
    </lineage>
</organism>
<dbReference type="Proteomes" id="UP000031368">
    <property type="component" value="Plasmid pRgalR602b"/>
</dbReference>
<dbReference type="PROSITE" id="PS00042">
    <property type="entry name" value="HTH_CRP_1"/>
    <property type="match status" value="1"/>
</dbReference>
<keyword evidence="2" id="KW-0614">Plasmid</keyword>
<dbReference type="PANTHER" id="PTHR18964:SF149">
    <property type="entry name" value="BIFUNCTIONAL UDP-N-ACETYLGLUCOSAMINE 2-EPIMERASE_N-ACETYLMANNOSAMINE KINASE"/>
    <property type="match status" value="1"/>
</dbReference>
<dbReference type="InterPro" id="IPR036390">
    <property type="entry name" value="WH_DNA-bd_sf"/>
</dbReference>
<dbReference type="PANTHER" id="PTHR18964">
    <property type="entry name" value="ROK (REPRESSOR, ORF, KINASE) FAMILY"/>
    <property type="match status" value="1"/>
</dbReference>